<dbReference type="EMBL" id="BAFD01000091">
    <property type="protein sequence ID" value="GAB45567.1"/>
    <property type="molecule type" value="Genomic_DNA"/>
</dbReference>
<evidence type="ECO:0000313" key="2">
    <source>
        <dbReference type="Proteomes" id="UP000004881"/>
    </source>
</evidence>
<comment type="caution">
    <text evidence="1">The sequence shown here is derived from an EMBL/GenBank/DDBJ whole genome shotgun (WGS) entry which is preliminary data.</text>
</comment>
<evidence type="ECO:0008006" key="3">
    <source>
        <dbReference type="Google" id="ProtNLM"/>
    </source>
</evidence>
<accession>A0ABQ0HI64</accession>
<evidence type="ECO:0000313" key="1">
    <source>
        <dbReference type="EMBL" id="GAB45567.1"/>
    </source>
</evidence>
<dbReference type="GeneID" id="32690646"/>
<dbReference type="CDD" id="cd00085">
    <property type="entry name" value="HNHc"/>
    <property type="match status" value="1"/>
</dbReference>
<keyword evidence="2" id="KW-1185">Reference proteome</keyword>
<dbReference type="RefSeq" id="WP_004022443.1">
    <property type="nucleotide sequence ID" value="NZ_BAFD01000091.1"/>
</dbReference>
<gene>
    <name evidence="1" type="ORF">GOTRE_125_02050</name>
</gene>
<dbReference type="InterPro" id="IPR003615">
    <property type="entry name" value="HNH_nuc"/>
</dbReference>
<organism evidence="1 2">
    <name type="scientific">Gordonia terrae NBRC 100016</name>
    <dbReference type="NCBI Taxonomy" id="1089454"/>
    <lineage>
        <taxon>Bacteria</taxon>
        <taxon>Bacillati</taxon>
        <taxon>Actinomycetota</taxon>
        <taxon>Actinomycetes</taxon>
        <taxon>Mycobacteriales</taxon>
        <taxon>Gordoniaceae</taxon>
        <taxon>Gordonia</taxon>
    </lineage>
</organism>
<sequence length="344" mass="36521">MATLTRPREAVVRRLFAVSMNQCAMPDCTTQLVSSETGTILGEVCHIRAHNPGGPRYLDSQTDEERHGFGNLVLLCRNCHKLIDALENLEIYTVEALVEIKRRHEEAGAAAGAIDAPSQVITALQWTVAVYEAGATHMDFRNAVFKVGGDGGYPLGGGGEGGVLTIVGIGSLPDDIAAEMTIDLAGGPGSYPGGGGGGGGVLKFEGRTVETDDIAAGLKIPVFFPANSVAVADGLVHLLGGGWEYYRVPELPFATIIDAALVVEFGTTQPNSMLSFDVSVLDPGENRRHLSRIDVEVPEPTGPLNRVCRSVRASIKFEAPGVHELVVTSGEIRLSVYSFEVRIQ</sequence>
<name>A0ABQ0HI64_9ACTN</name>
<proteinExistence type="predicted"/>
<dbReference type="Proteomes" id="UP000004881">
    <property type="component" value="Unassembled WGS sequence"/>
</dbReference>
<protein>
    <recommendedName>
        <fullName evidence="3">HNH endonuclease</fullName>
    </recommendedName>
</protein>
<reference evidence="1 2" key="1">
    <citation type="submission" date="2012-02" db="EMBL/GenBank/DDBJ databases">
        <title>Whole genome shotgun sequence of Gordonia terrae NBRC 100016.</title>
        <authorList>
            <person name="Takarada H."/>
            <person name="Hosoyama A."/>
            <person name="Tsuchikane K."/>
            <person name="Katsumata H."/>
            <person name="Yamazaki S."/>
            <person name="Fujita N."/>
        </authorList>
    </citation>
    <scope>NUCLEOTIDE SEQUENCE [LARGE SCALE GENOMIC DNA]</scope>
    <source>
        <strain evidence="1 2">NBRC 100016</strain>
    </source>
</reference>